<accession>A0A161M252</accession>
<reference evidence="1" key="2">
    <citation type="journal article" date="2017" name="J. Med. Entomol.">
        <title>Transcriptome Analysis of the Triatoma infestans (Hemiptera: Reduviidae) Integument.</title>
        <authorList>
            <person name="Calderon-Fernandez G.M."/>
            <person name="Moriconi D.E."/>
            <person name="Dulbecco A.B."/>
            <person name="Juarez M.P."/>
        </authorList>
    </citation>
    <scope>NUCLEOTIDE SEQUENCE</scope>
    <source>
        <strain evidence="1">Int1</strain>
        <tissue evidence="1">Integument</tissue>
    </source>
</reference>
<dbReference type="GO" id="GO:0003964">
    <property type="term" value="F:RNA-directed DNA polymerase activity"/>
    <property type="evidence" value="ECO:0007669"/>
    <property type="project" value="UniProtKB-KW"/>
</dbReference>
<name>A0A161M252_TRIIF</name>
<protein>
    <submittedName>
        <fullName evidence="1">Reverse transcriptase</fullName>
    </submittedName>
</protein>
<keyword evidence="1" id="KW-0695">RNA-directed DNA polymerase</keyword>
<proteinExistence type="predicted"/>
<keyword evidence="1" id="KW-0808">Transferase</keyword>
<evidence type="ECO:0000313" key="1">
    <source>
        <dbReference type="EMBL" id="JAR96493.1"/>
    </source>
</evidence>
<sequence length="16" mass="1939">MKIVVCTTYRLRNTKL</sequence>
<organism evidence="1">
    <name type="scientific">Triatoma infestans</name>
    <name type="common">Assassin bug</name>
    <dbReference type="NCBI Taxonomy" id="30076"/>
    <lineage>
        <taxon>Eukaryota</taxon>
        <taxon>Metazoa</taxon>
        <taxon>Ecdysozoa</taxon>
        <taxon>Arthropoda</taxon>
        <taxon>Hexapoda</taxon>
        <taxon>Insecta</taxon>
        <taxon>Pterygota</taxon>
        <taxon>Neoptera</taxon>
        <taxon>Paraneoptera</taxon>
        <taxon>Hemiptera</taxon>
        <taxon>Heteroptera</taxon>
        <taxon>Panheteroptera</taxon>
        <taxon>Cimicomorpha</taxon>
        <taxon>Reduviidae</taxon>
        <taxon>Triatominae</taxon>
        <taxon>Triatoma</taxon>
    </lineage>
</organism>
<dbReference type="EMBL" id="GEMB01006868">
    <property type="protein sequence ID" value="JAR96493.1"/>
    <property type="molecule type" value="Transcribed_RNA"/>
</dbReference>
<keyword evidence="1" id="KW-0548">Nucleotidyltransferase</keyword>
<dbReference type="AlphaFoldDB" id="A0A161M252"/>
<reference evidence="1" key="1">
    <citation type="submission" date="2016-04" db="EMBL/GenBank/DDBJ databases">
        <authorList>
            <person name="Calderon-Fernandez G.M.Sr."/>
        </authorList>
    </citation>
    <scope>NUCLEOTIDE SEQUENCE</scope>
    <source>
        <strain evidence="1">Int1</strain>
        <tissue evidence="1">Integument</tissue>
    </source>
</reference>